<reference evidence="3 4" key="1">
    <citation type="submission" date="2020-08" db="EMBL/GenBank/DDBJ databases">
        <title>Genomic Encyclopedia of Type Strains, Phase IV (KMG-IV): sequencing the most valuable type-strain genomes for metagenomic binning, comparative biology and taxonomic classification.</title>
        <authorList>
            <person name="Goeker M."/>
        </authorList>
    </citation>
    <scope>NUCLEOTIDE SEQUENCE [LARGE SCALE GENOMIC DNA]</scope>
    <source>
        <strain evidence="3 4">DSM 12252</strain>
    </source>
</reference>
<proteinExistence type="predicted"/>
<sequence length="254" mass="26098">MKWIIRIVIVLVVLIAAGLWFGWSQLGNIVKFGIEQGTPPVVQTAVTVDQVNLSPFSGTGAIEGFQIGNPKGFTGPYAVRIARAEVALDTNSVSKDKIVIKHIYITNPEINLEAGLHGTNLKHISDNAKNFVSQQTSKAAGTGGESKAAPAEDGKPQKSVKLQVNELLITGAKLSASVAGVVPGADAKATLPDIKLTNLGEGASGISAAELTSLVLNKISTEAAKASASGSLKNLLQGGGSQLNTGGLKGLLGK</sequence>
<gene>
    <name evidence="3" type="ORF">HNQ65_003167</name>
</gene>
<keyword evidence="2" id="KW-0812">Transmembrane</keyword>
<dbReference type="RefSeq" id="WP_184340520.1">
    <property type="nucleotide sequence ID" value="NZ_JACHIG010000006.1"/>
</dbReference>
<comment type="caution">
    <text evidence="3">The sequence shown here is derived from an EMBL/GenBank/DDBJ whole genome shotgun (WGS) entry which is preliminary data.</text>
</comment>
<evidence type="ECO:0008006" key="5">
    <source>
        <dbReference type="Google" id="ProtNLM"/>
    </source>
</evidence>
<feature type="region of interest" description="Disordered" evidence="1">
    <location>
        <begin position="134"/>
        <end position="157"/>
    </location>
</feature>
<evidence type="ECO:0000256" key="1">
    <source>
        <dbReference type="SAM" id="MobiDB-lite"/>
    </source>
</evidence>
<keyword evidence="2" id="KW-1133">Transmembrane helix</keyword>
<keyword evidence="2" id="KW-0472">Membrane</keyword>
<evidence type="ECO:0000313" key="4">
    <source>
        <dbReference type="Proteomes" id="UP000590740"/>
    </source>
</evidence>
<dbReference type="Proteomes" id="UP000590740">
    <property type="component" value="Unassembled WGS sequence"/>
</dbReference>
<accession>A0A7W7YCG4</accession>
<dbReference type="EMBL" id="JACHIG010000006">
    <property type="protein sequence ID" value="MBB5033579.1"/>
    <property type="molecule type" value="Genomic_DNA"/>
</dbReference>
<evidence type="ECO:0000313" key="3">
    <source>
        <dbReference type="EMBL" id="MBB5033579.1"/>
    </source>
</evidence>
<feature type="transmembrane region" description="Helical" evidence="2">
    <location>
        <begin position="7"/>
        <end position="23"/>
    </location>
</feature>
<name>A0A7W7YCG4_9BACT</name>
<evidence type="ECO:0000256" key="2">
    <source>
        <dbReference type="SAM" id="Phobius"/>
    </source>
</evidence>
<keyword evidence="4" id="KW-1185">Reference proteome</keyword>
<protein>
    <recommendedName>
        <fullName evidence="5">AsmA domain-containing protein</fullName>
    </recommendedName>
</protein>
<dbReference type="AlphaFoldDB" id="A0A7W7YCG4"/>
<organism evidence="3 4">
    <name type="scientific">Prosthecobacter vanneervenii</name>
    <dbReference type="NCBI Taxonomy" id="48466"/>
    <lineage>
        <taxon>Bacteria</taxon>
        <taxon>Pseudomonadati</taxon>
        <taxon>Verrucomicrobiota</taxon>
        <taxon>Verrucomicrobiia</taxon>
        <taxon>Verrucomicrobiales</taxon>
        <taxon>Verrucomicrobiaceae</taxon>
        <taxon>Prosthecobacter</taxon>
    </lineage>
</organism>